<evidence type="ECO:0000313" key="8">
    <source>
        <dbReference type="EMBL" id="AXE60939.1"/>
    </source>
</evidence>
<dbReference type="UniPathway" id="UPA00340">
    <property type="reaction ID" value="UER00458"/>
</dbReference>
<feature type="binding site" evidence="6">
    <location>
        <begin position="203"/>
        <end position="207"/>
    </location>
    <ligand>
        <name>ATP</name>
        <dbReference type="ChEBI" id="CHEBI:30616"/>
    </ligand>
</feature>
<dbReference type="GO" id="GO:0000287">
    <property type="term" value="F:magnesium ion binding"/>
    <property type="evidence" value="ECO:0007669"/>
    <property type="project" value="UniProtKB-UniRule"/>
</dbReference>
<dbReference type="OrthoDB" id="9802453at2"/>
<feature type="site" description="Transition state stabilizer" evidence="6">
    <location>
        <position position="236"/>
    </location>
</feature>
<evidence type="ECO:0000256" key="4">
    <source>
        <dbReference type="ARBA" id="ARBA00022777"/>
    </source>
</evidence>
<comment type="similarity">
    <text evidence="1 6 7">Belongs to the acetokinase family.</text>
</comment>
<feature type="binding site" evidence="6">
    <location>
        <position position="15"/>
    </location>
    <ligand>
        <name>ATP</name>
        <dbReference type="ChEBI" id="CHEBI:30616"/>
    </ligand>
</feature>
<evidence type="ECO:0000256" key="7">
    <source>
        <dbReference type="RuleBase" id="RU003835"/>
    </source>
</evidence>
<name>A0A2Z5IQD7_9BACT</name>
<dbReference type="GO" id="GO:0006083">
    <property type="term" value="P:acetate metabolic process"/>
    <property type="evidence" value="ECO:0007669"/>
    <property type="project" value="TreeGrafter"/>
</dbReference>
<comment type="catalytic activity">
    <reaction evidence="6">
        <text>acetate + ATP = acetyl phosphate + ADP</text>
        <dbReference type="Rhea" id="RHEA:11352"/>
        <dbReference type="ChEBI" id="CHEBI:22191"/>
        <dbReference type="ChEBI" id="CHEBI:30089"/>
        <dbReference type="ChEBI" id="CHEBI:30616"/>
        <dbReference type="ChEBI" id="CHEBI:456216"/>
        <dbReference type="EC" id="2.7.2.1"/>
    </reaction>
</comment>
<dbReference type="KEGG" id="mpho:DA803_02485"/>
<keyword evidence="4 6" id="KW-0418">Kinase</keyword>
<gene>
    <name evidence="6" type="primary">ackA</name>
    <name evidence="8" type="ORF">DA803_02485</name>
</gene>
<dbReference type="GO" id="GO:0008776">
    <property type="term" value="F:acetate kinase activity"/>
    <property type="evidence" value="ECO:0007669"/>
    <property type="project" value="UniProtKB-UniRule"/>
</dbReference>
<evidence type="ECO:0000256" key="1">
    <source>
        <dbReference type="ARBA" id="ARBA00008748"/>
    </source>
</evidence>
<accession>A0A2Z5IQD7</accession>
<evidence type="ECO:0000256" key="6">
    <source>
        <dbReference type="HAMAP-Rule" id="MF_00020"/>
    </source>
</evidence>
<protein>
    <recommendedName>
        <fullName evidence="6">Acetate kinase</fullName>
        <ecNumber evidence="6">2.7.2.1</ecNumber>
    </recommendedName>
    <alternativeName>
        <fullName evidence="6">Acetokinase</fullName>
    </alternativeName>
</protein>
<dbReference type="PANTHER" id="PTHR21060:SF15">
    <property type="entry name" value="ACETATE KINASE-RELATED"/>
    <property type="match status" value="1"/>
</dbReference>
<dbReference type="PRINTS" id="PR00471">
    <property type="entry name" value="ACETATEKNASE"/>
</dbReference>
<feature type="binding site" evidence="6">
    <location>
        <position position="88"/>
    </location>
    <ligand>
        <name>substrate</name>
    </ligand>
</feature>
<dbReference type="GO" id="GO:0005524">
    <property type="term" value="F:ATP binding"/>
    <property type="evidence" value="ECO:0007669"/>
    <property type="project" value="UniProtKB-KW"/>
</dbReference>
<dbReference type="RefSeq" id="WP_114191039.1">
    <property type="nucleotide sequence ID" value="NZ_CP029295.1"/>
</dbReference>
<dbReference type="InterPro" id="IPR004372">
    <property type="entry name" value="Ac/propionate_kinase"/>
</dbReference>
<comment type="pathway">
    <text evidence="6">Metabolic intermediate biosynthesis; acetyl-CoA biosynthesis; acetyl-CoA from acetate: step 1/2.</text>
</comment>
<organism evidence="8 9">
    <name type="scientific">[Mycoplasma] phocae</name>
    <dbReference type="NCBI Taxonomy" id="142651"/>
    <lineage>
        <taxon>Bacteria</taxon>
        <taxon>Bacillati</taxon>
        <taxon>Mycoplasmatota</taxon>
        <taxon>Mycoplasmoidales</taxon>
        <taxon>Metamycoplasmataceae</taxon>
        <taxon>Metamycoplasma</taxon>
    </lineage>
</organism>
<keyword evidence="6" id="KW-0460">Magnesium</keyword>
<dbReference type="PIRSF" id="PIRSF000722">
    <property type="entry name" value="Acetate_prop_kin"/>
    <property type="match status" value="1"/>
</dbReference>
<evidence type="ECO:0000313" key="9">
    <source>
        <dbReference type="Proteomes" id="UP000252477"/>
    </source>
</evidence>
<keyword evidence="3 6" id="KW-0547">Nucleotide-binding</keyword>
<keyword evidence="2 6" id="KW-0808">Transferase</keyword>
<dbReference type="GO" id="GO:0006085">
    <property type="term" value="P:acetyl-CoA biosynthetic process"/>
    <property type="evidence" value="ECO:0007669"/>
    <property type="project" value="UniProtKB-UniRule"/>
</dbReference>
<keyword evidence="6" id="KW-0479">Metal-binding</keyword>
<dbReference type="PROSITE" id="PS01075">
    <property type="entry name" value="ACETATE_KINASE_1"/>
    <property type="match status" value="1"/>
</dbReference>
<feature type="site" description="Transition state stabilizer" evidence="6">
    <location>
        <position position="177"/>
    </location>
</feature>
<comment type="function">
    <text evidence="6">Catalyzes the formation of acetyl phosphate from acetate and ATP. Can also catalyze the reverse reaction.</text>
</comment>
<dbReference type="SUPFAM" id="SSF53067">
    <property type="entry name" value="Actin-like ATPase domain"/>
    <property type="match status" value="2"/>
</dbReference>
<dbReference type="GO" id="GO:0005737">
    <property type="term" value="C:cytoplasm"/>
    <property type="evidence" value="ECO:0007669"/>
    <property type="project" value="UniProtKB-SubCell"/>
</dbReference>
<dbReference type="PROSITE" id="PS01076">
    <property type="entry name" value="ACETATE_KINASE_2"/>
    <property type="match status" value="1"/>
</dbReference>
<comment type="cofactor">
    <cofactor evidence="6">
        <name>Mg(2+)</name>
        <dbReference type="ChEBI" id="CHEBI:18420"/>
    </cofactor>
    <cofactor evidence="6">
        <name>Mn(2+)</name>
        <dbReference type="ChEBI" id="CHEBI:29035"/>
    </cofactor>
    <text evidence="6">Mg(2+). Can also accept Mn(2+).</text>
</comment>
<proteinExistence type="inferred from homology"/>
<dbReference type="NCBIfam" id="TIGR00016">
    <property type="entry name" value="ackA"/>
    <property type="match status" value="1"/>
</dbReference>
<dbReference type="EC" id="2.7.2.1" evidence="6"/>
<evidence type="ECO:0000256" key="3">
    <source>
        <dbReference type="ARBA" id="ARBA00022741"/>
    </source>
</evidence>
<comment type="subunit">
    <text evidence="6">Homodimer.</text>
</comment>
<reference evidence="8 9" key="1">
    <citation type="submission" date="2018-05" db="EMBL/GenBank/DDBJ databases">
        <title>Annotation of the Mycoplasma phocidae genome.</title>
        <authorList>
            <person name="Brown D.R."/>
            <person name="Kutish G.F."/>
            <person name="Frasca S.Jr."/>
        </authorList>
    </citation>
    <scope>NUCLEOTIDE SEQUENCE [LARGE SCALE GENOMIC DNA]</scope>
    <source>
        <strain evidence="8 9">105</strain>
    </source>
</reference>
<feature type="binding site" evidence="6">
    <location>
        <position position="8"/>
    </location>
    <ligand>
        <name>Mg(2+)</name>
        <dbReference type="ChEBI" id="CHEBI:18420"/>
    </ligand>
</feature>
<comment type="subcellular location">
    <subcellularLocation>
        <location evidence="6">Cytoplasm</location>
    </subcellularLocation>
</comment>
<keyword evidence="5 6" id="KW-0067">ATP-binding</keyword>
<dbReference type="PANTHER" id="PTHR21060">
    <property type="entry name" value="ACETATE KINASE"/>
    <property type="match status" value="1"/>
</dbReference>
<feature type="active site" description="Proton donor/acceptor" evidence="6">
    <location>
        <position position="145"/>
    </location>
</feature>
<dbReference type="Pfam" id="PF00871">
    <property type="entry name" value="Acetate_kinase"/>
    <property type="match status" value="1"/>
</dbReference>
<dbReference type="EMBL" id="CP029295">
    <property type="protein sequence ID" value="AXE60939.1"/>
    <property type="molecule type" value="Genomic_DNA"/>
</dbReference>
<feature type="binding site" evidence="6">
    <location>
        <position position="381"/>
    </location>
    <ligand>
        <name>Mg(2+)</name>
        <dbReference type="ChEBI" id="CHEBI:18420"/>
    </ligand>
</feature>
<keyword evidence="9" id="KW-1185">Reference proteome</keyword>
<dbReference type="InterPro" id="IPR043129">
    <property type="entry name" value="ATPase_NBD"/>
</dbReference>
<keyword evidence="6" id="KW-0963">Cytoplasm</keyword>
<evidence type="ECO:0000256" key="5">
    <source>
        <dbReference type="ARBA" id="ARBA00022840"/>
    </source>
</evidence>
<evidence type="ECO:0000256" key="2">
    <source>
        <dbReference type="ARBA" id="ARBA00022679"/>
    </source>
</evidence>
<dbReference type="AlphaFoldDB" id="A0A2Z5IQD7"/>
<dbReference type="Gene3D" id="3.30.420.40">
    <property type="match status" value="2"/>
</dbReference>
<dbReference type="Proteomes" id="UP000252477">
    <property type="component" value="Chromosome"/>
</dbReference>
<dbReference type="InterPro" id="IPR000890">
    <property type="entry name" value="Aliphatic_acid_kin_short-chain"/>
</dbReference>
<sequence>MSKILIINAGSSSIKWNLFSSELKIEAKGVAQRIKLNNGILSLEHNNKKEDLKFELPSFLETVKILVSLWKERNIIKDFSEISQVAFRVVNGGIHMQSTCEVTEESLKFLKDSIDLAPLHNPGALNAIEAFKEYLPNAKMTLHFDTSFHKTLSRIAYTYPINAKISEELNIRKYGFHGLNHHYISQKTAEILNKESVNIVSMHIGNGASLCAIENGQSIDTSMGFTPLAGIMMGSRSGDIDPSIIQYIMKAKNMNVDEVTKMLNEQSGMLGVSQISSDLRDVQKVKNTNSQAQFALNLYTRKIADYLINYLNKINGKIDAIVFTAGVGENDAYVRKEVINKIKLIKLEIDDDANENLKYTDYKLISTKNSLIPIYVIRAEEELYMAKEAIEFFK</sequence>
<feature type="binding site" evidence="6">
    <location>
        <begin position="278"/>
        <end position="280"/>
    </location>
    <ligand>
        <name>ATP</name>
        <dbReference type="ChEBI" id="CHEBI:30616"/>
    </ligand>
</feature>
<dbReference type="InterPro" id="IPR023865">
    <property type="entry name" value="Aliphatic_acid_kinase_CS"/>
</dbReference>
<feature type="binding site" evidence="6">
    <location>
        <begin position="326"/>
        <end position="330"/>
    </location>
    <ligand>
        <name>ATP</name>
        <dbReference type="ChEBI" id="CHEBI:30616"/>
    </ligand>
</feature>
<dbReference type="HAMAP" id="MF_00020">
    <property type="entry name" value="Acetate_kinase"/>
    <property type="match status" value="1"/>
</dbReference>